<gene>
    <name evidence="1" type="ORF">ACFYZM_23515</name>
</gene>
<proteinExistence type="predicted"/>
<comment type="caution">
    <text evidence="1">The sequence shown here is derived from an EMBL/GenBank/DDBJ whole genome shotgun (WGS) entry which is preliminary data.</text>
</comment>
<sequence>MHRQVYDASQEQVLGRVVPLGPLDELDEEAPCPFADGGVSGVQWFGEAVVQGAPPGFGGVKQGLGFLPCRPLEALSHQRTDRHLSCDSTDLVNPTTQATWRIDRTF</sequence>
<evidence type="ECO:0000313" key="1">
    <source>
        <dbReference type="EMBL" id="MFF4219231.1"/>
    </source>
</evidence>
<accession>A0ABW6U304</accession>
<dbReference type="RefSeq" id="WP_388630431.1">
    <property type="nucleotide sequence ID" value="NZ_JBIAUT010000009.1"/>
</dbReference>
<organism evidence="1 2">
    <name type="scientific">Streptomyces nondiastaticus</name>
    <dbReference type="NCBI Taxonomy" id="3154512"/>
    <lineage>
        <taxon>Bacteria</taxon>
        <taxon>Bacillati</taxon>
        <taxon>Actinomycetota</taxon>
        <taxon>Actinomycetes</taxon>
        <taxon>Kitasatosporales</taxon>
        <taxon>Streptomycetaceae</taxon>
        <taxon>Streptomyces</taxon>
    </lineage>
</organism>
<dbReference type="Proteomes" id="UP001602123">
    <property type="component" value="Unassembled WGS sequence"/>
</dbReference>
<evidence type="ECO:0000313" key="2">
    <source>
        <dbReference type="Proteomes" id="UP001602123"/>
    </source>
</evidence>
<reference evidence="1 2" key="1">
    <citation type="submission" date="2024-10" db="EMBL/GenBank/DDBJ databases">
        <title>The Natural Products Discovery Center: Release of the First 8490 Sequenced Strains for Exploring Actinobacteria Biosynthetic Diversity.</title>
        <authorList>
            <person name="Kalkreuter E."/>
            <person name="Kautsar S.A."/>
            <person name="Yang D."/>
            <person name="Bader C.D."/>
            <person name="Teijaro C.N."/>
            <person name="Fluegel L."/>
            <person name="Davis C.M."/>
            <person name="Simpson J.R."/>
            <person name="Lauterbach L."/>
            <person name="Steele A.D."/>
            <person name="Gui C."/>
            <person name="Meng S."/>
            <person name="Li G."/>
            <person name="Viehrig K."/>
            <person name="Ye F."/>
            <person name="Su P."/>
            <person name="Kiefer A.F."/>
            <person name="Nichols A."/>
            <person name="Cepeda A.J."/>
            <person name="Yan W."/>
            <person name="Fan B."/>
            <person name="Jiang Y."/>
            <person name="Adhikari A."/>
            <person name="Zheng C.-J."/>
            <person name="Schuster L."/>
            <person name="Cowan T.M."/>
            <person name="Smanski M.J."/>
            <person name="Chevrette M.G."/>
            <person name="De Carvalho L.P.S."/>
            <person name="Shen B."/>
        </authorList>
    </citation>
    <scope>NUCLEOTIDE SEQUENCE [LARGE SCALE GENOMIC DNA]</scope>
    <source>
        <strain evidence="1 2">NPDC001650</strain>
    </source>
</reference>
<keyword evidence="2" id="KW-1185">Reference proteome</keyword>
<name>A0ABW6U304_9ACTN</name>
<dbReference type="EMBL" id="JBIAUT010000009">
    <property type="protein sequence ID" value="MFF4219231.1"/>
    <property type="molecule type" value="Genomic_DNA"/>
</dbReference>
<protein>
    <submittedName>
        <fullName evidence="1">Uncharacterized protein</fullName>
    </submittedName>
</protein>